<feature type="transmembrane region" description="Helical" evidence="1">
    <location>
        <begin position="41"/>
        <end position="66"/>
    </location>
</feature>
<accession>A0A120MKD2</accession>
<dbReference type="Proteomes" id="UP000184204">
    <property type="component" value="Unassembled WGS sequence"/>
</dbReference>
<evidence type="ECO:0000256" key="1">
    <source>
        <dbReference type="SAM" id="Phobius"/>
    </source>
</evidence>
<dbReference type="EMBL" id="CP014223">
    <property type="protein sequence ID" value="AMJ41933.1"/>
    <property type="molecule type" value="Genomic_DNA"/>
</dbReference>
<dbReference type="RefSeq" id="WP_066051945.1">
    <property type="nucleotide sequence ID" value="NZ_CP014223.1"/>
</dbReference>
<evidence type="ECO:0000313" key="2">
    <source>
        <dbReference type="EMBL" id="AMJ41933.1"/>
    </source>
</evidence>
<keyword evidence="1" id="KW-1133">Transmembrane helix</keyword>
<organism evidence="3 5">
    <name type="scientific">Anaerotignum propionicum DSM 1682</name>
    <dbReference type="NCBI Taxonomy" id="991789"/>
    <lineage>
        <taxon>Bacteria</taxon>
        <taxon>Bacillati</taxon>
        <taxon>Bacillota</taxon>
        <taxon>Clostridia</taxon>
        <taxon>Lachnospirales</taxon>
        <taxon>Anaerotignaceae</taxon>
        <taxon>Anaerotignum</taxon>
    </lineage>
</organism>
<reference evidence="5" key="4">
    <citation type="submission" date="2016-11" db="EMBL/GenBank/DDBJ databases">
        <authorList>
            <person name="Jaros S."/>
            <person name="Januszkiewicz K."/>
            <person name="Wedrychowicz H."/>
        </authorList>
    </citation>
    <scope>NUCLEOTIDE SEQUENCE [LARGE SCALE GENOMIC DNA]</scope>
    <source>
        <strain evidence="5">DSM 1682</strain>
    </source>
</reference>
<evidence type="ECO:0000313" key="4">
    <source>
        <dbReference type="Proteomes" id="UP000068026"/>
    </source>
</evidence>
<dbReference type="AlphaFoldDB" id="A0A120MKD2"/>
<keyword evidence="1" id="KW-0472">Membrane</keyword>
<dbReference type="InterPro" id="IPR010181">
    <property type="entry name" value="CGCAxxGCC_motif"/>
</dbReference>
<proteinExistence type="predicted"/>
<reference evidence="2 4" key="1">
    <citation type="journal article" date="2016" name="Genome Announc.">
        <title>Complete Genome Sequence of the Amino Acid-Fermenting Clostridium propionicum X2 (DSM 1682).</title>
        <authorList>
            <person name="Poehlein A."/>
            <person name="Schlien K."/>
            <person name="Chowdhury N.P."/>
            <person name="Gottschalk G."/>
            <person name="Buckel W."/>
            <person name="Daniel R."/>
        </authorList>
    </citation>
    <scope>NUCLEOTIDE SEQUENCE [LARGE SCALE GENOMIC DNA]</scope>
    <source>
        <strain evidence="2 4">X2</strain>
    </source>
</reference>
<name>A0A120MKD2_ANAPI</name>
<reference evidence="4" key="2">
    <citation type="submission" date="2016-01" db="EMBL/GenBank/DDBJ databases">
        <authorList>
            <person name="Poehlein A."/>
            <person name="Schlien K."/>
            <person name="Gottschalk G."/>
            <person name="Buckel W."/>
            <person name="Daniel R."/>
        </authorList>
    </citation>
    <scope>NUCLEOTIDE SEQUENCE [LARGE SCALE GENOMIC DNA]</scope>
    <source>
        <strain evidence="4">X2</strain>
    </source>
</reference>
<sequence length="119" mass="12931">MKERAMALCVQGENCSRAILRAASETYGFPLSEELLMSCNAISAGFGVGGICSALVAAVMVLGILFPVEEAKQKSLILLCRAQGNWNCVDCCRLSARRENCNDLIGEIAEMLEEIIREE</sequence>
<dbReference type="KEGG" id="cpro:CPRO_23660"/>
<evidence type="ECO:0000313" key="3">
    <source>
        <dbReference type="EMBL" id="SHE94655.1"/>
    </source>
</evidence>
<gene>
    <name evidence="2" type="ORF">CPRO_23660</name>
    <name evidence="3" type="ORF">SAMN02745151_02291</name>
</gene>
<evidence type="ECO:0000313" key="5">
    <source>
        <dbReference type="Proteomes" id="UP000184204"/>
    </source>
</evidence>
<dbReference type="Pfam" id="PF09719">
    <property type="entry name" value="C_GCAxxG_C_C"/>
    <property type="match status" value="1"/>
</dbReference>
<protein>
    <submittedName>
        <fullName evidence="2 3">Redox-active protein</fullName>
    </submittedName>
</protein>
<dbReference type="OrthoDB" id="2061458at2"/>
<dbReference type="EMBL" id="FQUA01000011">
    <property type="protein sequence ID" value="SHE94655.1"/>
    <property type="molecule type" value="Genomic_DNA"/>
</dbReference>
<keyword evidence="4" id="KW-1185">Reference proteome</keyword>
<reference evidence="3" key="3">
    <citation type="submission" date="2016-11" db="EMBL/GenBank/DDBJ databases">
        <authorList>
            <person name="Varghese N."/>
            <person name="Submissions S."/>
        </authorList>
    </citation>
    <scope>NUCLEOTIDE SEQUENCE</scope>
    <source>
        <strain evidence="3">DSM 1682</strain>
    </source>
</reference>
<keyword evidence="1" id="KW-0812">Transmembrane</keyword>
<dbReference type="Proteomes" id="UP000068026">
    <property type="component" value="Chromosome"/>
</dbReference>